<evidence type="ECO:0000313" key="3">
    <source>
        <dbReference type="Proteomes" id="UP000284598"/>
    </source>
</evidence>
<dbReference type="PANTHER" id="PTHR43193:SF2">
    <property type="entry name" value="POLYFERREDOXIN PROTEIN FWDF"/>
    <property type="match status" value="1"/>
</dbReference>
<dbReference type="InterPro" id="IPR052977">
    <property type="entry name" value="Polyferredoxin-like_ET"/>
</dbReference>
<dbReference type="AlphaFoldDB" id="A0A413S3E0"/>
<reference evidence="2 3" key="1">
    <citation type="submission" date="2018-08" db="EMBL/GenBank/DDBJ databases">
        <title>A genome reference for cultivated species of the human gut microbiota.</title>
        <authorList>
            <person name="Zou Y."/>
            <person name="Xue W."/>
            <person name="Luo G."/>
        </authorList>
    </citation>
    <scope>NUCLEOTIDE SEQUENCE [LARGE SCALE GENOMIC DNA]</scope>
    <source>
        <strain evidence="2 3">AM43-2</strain>
    </source>
</reference>
<organism evidence="2 3">
    <name type="scientific">Eubacterium ventriosum</name>
    <dbReference type="NCBI Taxonomy" id="39496"/>
    <lineage>
        <taxon>Bacteria</taxon>
        <taxon>Bacillati</taxon>
        <taxon>Bacillota</taxon>
        <taxon>Clostridia</taxon>
        <taxon>Eubacteriales</taxon>
        <taxon>Eubacteriaceae</taxon>
        <taxon>Eubacterium</taxon>
    </lineage>
</organism>
<dbReference type="Proteomes" id="UP000284598">
    <property type="component" value="Unassembled WGS sequence"/>
</dbReference>
<protein>
    <recommendedName>
        <fullName evidence="1">Coenzyme F420 hydrogenase/dehydrogenase beta subunit C-terminal domain-containing protein</fullName>
    </recommendedName>
</protein>
<proteinExistence type="predicted"/>
<comment type="caution">
    <text evidence="2">The sequence shown here is derived from an EMBL/GenBank/DDBJ whole genome shotgun (WGS) entry which is preliminary data.</text>
</comment>
<name>A0A413S3E0_9FIRM</name>
<evidence type="ECO:0000313" key="2">
    <source>
        <dbReference type="EMBL" id="RHA56143.1"/>
    </source>
</evidence>
<dbReference type="InterPro" id="IPR007525">
    <property type="entry name" value="FrhB_FdhB_C"/>
</dbReference>
<accession>A0A413S3E0</accession>
<dbReference type="Pfam" id="PF04432">
    <property type="entry name" value="FrhB_FdhB_C"/>
    <property type="match status" value="1"/>
</dbReference>
<feature type="domain" description="Coenzyme F420 hydrogenase/dehydrogenase beta subunit C-terminal" evidence="1">
    <location>
        <begin position="88"/>
        <end position="242"/>
    </location>
</feature>
<gene>
    <name evidence="2" type="ORF">DW929_03400</name>
</gene>
<dbReference type="EMBL" id="QSFO01000003">
    <property type="protein sequence ID" value="RHA56143.1"/>
    <property type="molecule type" value="Genomic_DNA"/>
</dbReference>
<dbReference type="PANTHER" id="PTHR43193">
    <property type="match status" value="1"/>
</dbReference>
<sequence length="321" mass="37416">MQTFYKFKHYDINVGKNSSSGGAFTMISDRILESGGVVYGCVLNEKFNAIHIRAERKEQRDKMRGSKYIQSNISEAFQQIAVDLANKRKVLFSGTPCQVNAIINYLKIKKICMDNFFSVEVICHGVGSEKFFHDYIKDKEKKYHSKAVNVKFRAKYRVGQKQDMAIIFENDKEYHAASTNLDWFFSVYLKNLILRPSCYECKYAQEHRVSDISVADLWKENEIGDWSLVICNTKKGKTLLNGNDCGELMVINKSEVYQPHMKSPCNVPSNRKIFWQIYLKKGYKEVQRYIGNNTLKSKTKYVFAHMLRISHADKWVKKIRR</sequence>
<dbReference type="RefSeq" id="WP_117900037.1">
    <property type="nucleotide sequence ID" value="NZ_CATZTO010000001.1"/>
</dbReference>
<evidence type="ECO:0000259" key="1">
    <source>
        <dbReference type="Pfam" id="PF04432"/>
    </source>
</evidence>